<evidence type="ECO:0000313" key="3">
    <source>
        <dbReference type="Proteomes" id="UP000250434"/>
    </source>
</evidence>
<reference evidence="2 3" key="1">
    <citation type="submission" date="2016-04" db="EMBL/GenBank/DDBJ databases">
        <title>Complete genome sequence and analysis of deep-sea sediment isolate, Amycolatopsis sp. WP1.</title>
        <authorList>
            <person name="Wang H."/>
            <person name="Chen S."/>
            <person name="Wu Q."/>
        </authorList>
    </citation>
    <scope>NUCLEOTIDE SEQUENCE [LARGE SCALE GENOMIC DNA]</scope>
    <source>
        <strain evidence="2 3">WP1</strain>
    </source>
</reference>
<name>A0A344LBC6_9PSEU</name>
<protein>
    <submittedName>
        <fullName evidence="2">Uncharacterized protein</fullName>
    </submittedName>
</protein>
<evidence type="ECO:0000313" key="2">
    <source>
        <dbReference type="EMBL" id="AXB45350.1"/>
    </source>
</evidence>
<dbReference type="EMBL" id="CP015163">
    <property type="protein sequence ID" value="AXB45350.1"/>
    <property type="molecule type" value="Genomic_DNA"/>
</dbReference>
<accession>A0A344LBC6</accession>
<keyword evidence="3" id="KW-1185">Reference proteome</keyword>
<dbReference type="KEGG" id="aab:A4R43_25020"/>
<feature type="region of interest" description="Disordered" evidence="1">
    <location>
        <begin position="1"/>
        <end position="20"/>
    </location>
</feature>
<dbReference type="AlphaFoldDB" id="A0A344LBC6"/>
<gene>
    <name evidence="2" type="ORF">A4R43_25020</name>
</gene>
<dbReference type="OrthoDB" id="4484556at2"/>
<dbReference type="Proteomes" id="UP000250434">
    <property type="component" value="Chromosome"/>
</dbReference>
<proteinExistence type="predicted"/>
<sequence>MNHFRAAAHSPAVTSRTGGGPVALLDRVHLLLGSDGTVLLELASRTGFRTEWTAISDHRWFAELRRR</sequence>
<organism evidence="2 3">
    <name type="scientific">Amycolatopsis albispora</name>
    <dbReference type="NCBI Taxonomy" id="1804986"/>
    <lineage>
        <taxon>Bacteria</taxon>
        <taxon>Bacillati</taxon>
        <taxon>Actinomycetota</taxon>
        <taxon>Actinomycetes</taxon>
        <taxon>Pseudonocardiales</taxon>
        <taxon>Pseudonocardiaceae</taxon>
        <taxon>Amycolatopsis</taxon>
    </lineage>
</organism>
<evidence type="ECO:0000256" key="1">
    <source>
        <dbReference type="SAM" id="MobiDB-lite"/>
    </source>
</evidence>